<feature type="compositionally biased region" description="Low complexity" evidence="1">
    <location>
        <begin position="345"/>
        <end position="358"/>
    </location>
</feature>
<evidence type="ECO:0000313" key="3">
    <source>
        <dbReference type="Proteomes" id="UP000297245"/>
    </source>
</evidence>
<reference evidence="2 3" key="1">
    <citation type="journal article" date="2019" name="Nat. Ecol. Evol.">
        <title>Megaphylogeny resolves global patterns of mushroom evolution.</title>
        <authorList>
            <person name="Varga T."/>
            <person name="Krizsan K."/>
            <person name="Foldi C."/>
            <person name="Dima B."/>
            <person name="Sanchez-Garcia M."/>
            <person name="Sanchez-Ramirez S."/>
            <person name="Szollosi G.J."/>
            <person name="Szarkandi J.G."/>
            <person name="Papp V."/>
            <person name="Albert L."/>
            <person name="Andreopoulos W."/>
            <person name="Angelini C."/>
            <person name="Antonin V."/>
            <person name="Barry K.W."/>
            <person name="Bougher N.L."/>
            <person name="Buchanan P."/>
            <person name="Buyck B."/>
            <person name="Bense V."/>
            <person name="Catcheside P."/>
            <person name="Chovatia M."/>
            <person name="Cooper J."/>
            <person name="Damon W."/>
            <person name="Desjardin D."/>
            <person name="Finy P."/>
            <person name="Geml J."/>
            <person name="Haridas S."/>
            <person name="Hughes K."/>
            <person name="Justo A."/>
            <person name="Karasinski D."/>
            <person name="Kautmanova I."/>
            <person name="Kiss B."/>
            <person name="Kocsube S."/>
            <person name="Kotiranta H."/>
            <person name="LaButti K.M."/>
            <person name="Lechner B.E."/>
            <person name="Liimatainen K."/>
            <person name="Lipzen A."/>
            <person name="Lukacs Z."/>
            <person name="Mihaltcheva S."/>
            <person name="Morgado L.N."/>
            <person name="Niskanen T."/>
            <person name="Noordeloos M.E."/>
            <person name="Ohm R.A."/>
            <person name="Ortiz-Santana B."/>
            <person name="Ovrebo C."/>
            <person name="Racz N."/>
            <person name="Riley R."/>
            <person name="Savchenko A."/>
            <person name="Shiryaev A."/>
            <person name="Soop K."/>
            <person name="Spirin V."/>
            <person name="Szebenyi C."/>
            <person name="Tomsovsky M."/>
            <person name="Tulloss R.E."/>
            <person name="Uehling J."/>
            <person name="Grigoriev I.V."/>
            <person name="Vagvolgyi C."/>
            <person name="Papp T."/>
            <person name="Martin F.M."/>
            <person name="Miettinen O."/>
            <person name="Hibbett D.S."/>
            <person name="Nagy L.G."/>
        </authorList>
    </citation>
    <scope>NUCLEOTIDE SEQUENCE [LARGE SCALE GENOMIC DNA]</scope>
    <source>
        <strain evidence="2 3">CBS 962.96</strain>
    </source>
</reference>
<keyword evidence="3" id="KW-1185">Reference proteome</keyword>
<feature type="compositionally biased region" description="Basic and acidic residues" evidence="1">
    <location>
        <begin position="54"/>
        <end position="63"/>
    </location>
</feature>
<organism evidence="2 3">
    <name type="scientific">Dendrothele bispora (strain CBS 962.96)</name>
    <dbReference type="NCBI Taxonomy" id="1314807"/>
    <lineage>
        <taxon>Eukaryota</taxon>
        <taxon>Fungi</taxon>
        <taxon>Dikarya</taxon>
        <taxon>Basidiomycota</taxon>
        <taxon>Agaricomycotina</taxon>
        <taxon>Agaricomycetes</taxon>
        <taxon>Agaricomycetidae</taxon>
        <taxon>Agaricales</taxon>
        <taxon>Agaricales incertae sedis</taxon>
        <taxon>Dendrothele</taxon>
    </lineage>
</organism>
<protein>
    <submittedName>
        <fullName evidence="2">Uncharacterized protein</fullName>
    </submittedName>
</protein>
<feature type="region of interest" description="Disordered" evidence="1">
    <location>
        <begin position="1"/>
        <end position="26"/>
    </location>
</feature>
<evidence type="ECO:0000313" key="2">
    <source>
        <dbReference type="EMBL" id="THU90434.1"/>
    </source>
</evidence>
<feature type="region of interest" description="Disordered" evidence="1">
    <location>
        <begin position="38"/>
        <end position="373"/>
    </location>
</feature>
<feature type="compositionally biased region" description="Basic and acidic residues" evidence="1">
    <location>
        <begin position="171"/>
        <end position="188"/>
    </location>
</feature>
<sequence>MSVSFFENASNNSFNGAQINNVGRDMTKTDNDNRSWIKDSYNTVTNHGTYTSNDNRRYERNDNRNMNNTTNYSSQNAYFGGETAYRVGSNEDAGRPSSDHRASPVQDTSPFRQSNPRLQPHNSQPSSQRTALDNRSASGQGYPFGPNPASFSRRDTRSSPRAPDYDSDSENDQRRLEDDMGYDFEGHARASGPRGMPRELVNLPPENWRGVPPPSHRPTREEYNNHSLDIPRERYSSRPYNDYEEGYGPSGPMNPRDVRRQQSSSGHNSYAQSPQPQQRPQDSRRESFDHYRHSNDGQGGQGQRQGQVPPFLGNRLENRGNSDRRGDQEMALAPQLVHSPGPLFVSHGVSGSSAAAAVTSQEESGGGFTAVSDGAVNQTVVTNGEGRNLTGSSSDRIKGSKFSLGKLRHVFSTSKKEKVQKT</sequence>
<feature type="compositionally biased region" description="Basic and acidic residues" evidence="1">
    <location>
        <begin position="281"/>
        <end position="295"/>
    </location>
</feature>
<feature type="compositionally biased region" description="Polar residues" evidence="1">
    <location>
        <begin position="105"/>
        <end position="139"/>
    </location>
</feature>
<name>A0A4S8LMH3_DENBC</name>
<feature type="compositionally biased region" description="Polar residues" evidence="1">
    <location>
        <begin position="261"/>
        <end position="271"/>
    </location>
</feature>
<feature type="compositionally biased region" description="Low complexity" evidence="1">
    <location>
        <begin position="1"/>
        <end position="15"/>
    </location>
</feature>
<evidence type="ECO:0000256" key="1">
    <source>
        <dbReference type="SAM" id="MobiDB-lite"/>
    </source>
</evidence>
<feature type="compositionally biased region" description="Basic and acidic residues" evidence="1">
    <location>
        <begin position="316"/>
        <end position="328"/>
    </location>
</feature>
<accession>A0A4S8LMH3</accession>
<dbReference type="Proteomes" id="UP000297245">
    <property type="component" value="Unassembled WGS sequence"/>
</dbReference>
<dbReference type="EMBL" id="ML179335">
    <property type="protein sequence ID" value="THU90434.1"/>
    <property type="molecule type" value="Genomic_DNA"/>
</dbReference>
<dbReference type="AlphaFoldDB" id="A0A4S8LMH3"/>
<feature type="compositionally biased region" description="Basic and acidic residues" evidence="1">
    <location>
        <begin position="218"/>
        <end position="236"/>
    </location>
</feature>
<feature type="compositionally biased region" description="Polar residues" evidence="1">
    <location>
        <begin position="40"/>
        <end position="52"/>
    </location>
</feature>
<proteinExistence type="predicted"/>
<feature type="compositionally biased region" description="Basic and acidic residues" evidence="1">
    <location>
        <begin position="92"/>
        <end position="102"/>
    </location>
</feature>
<gene>
    <name evidence="2" type="ORF">K435DRAFT_968680</name>
</gene>